<name>A0A5C6LWL0_9BACT</name>
<comment type="caution">
    <text evidence="2">The sequence shown here is derived from an EMBL/GenBank/DDBJ whole genome shotgun (WGS) entry which is preliminary data.</text>
</comment>
<dbReference type="EMBL" id="VOHS01000006">
    <property type="protein sequence ID" value="TWW01007.1"/>
    <property type="molecule type" value="Genomic_DNA"/>
</dbReference>
<gene>
    <name evidence="2" type="ORF">FEF09_08555</name>
</gene>
<sequence>MKRLYLSLLLLAMAGGVYAQTSTTDAPSKKEQREERKLKRISLFKQLEEGENLYQREFSMGGRINTDGWAGFFELGWRKSRIKVTYFQFEFAEKKNPKEDKKPGALKDIDQFGFIYSEKPYIYGKQNNFYQAKLGVGQQRLIGGKGNKNGVLVNAIYYGGLSVGLKKPYYLNVVDPNTSRGVQVKYGQDPLYDQAFLDRSSIIGGAGFGKGWSEVSIVPGIHAKTGLRFDWARFNEVVSALEVGVNAEYYTKDVDIMIDQDPKKFFFNAYIALQFGKRWDKK</sequence>
<dbReference type="RefSeq" id="WP_146304717.1">
    <property type="nucleotide sequence ID" value="NZ_VOHS01000006.1"/>
</dbReference>
<protein>
    <recommendedName>
        <fullName evidence="4">DUF3575 domain-containing protein</fullName>
    </recommendedName>
</protein>
<dbReference type="AlphaFoldDB" id="A0A5C6LWL0"/>
<keyword evidence="3" id="KW-1185">Reference proteome</keyword>
<evidence type="ECO:0000256" key="1">
    <source>
        <dbReference type="SAM" id="SignalP"/>
    </source>
</evidence>
<feature type="signal peptide" evidence="1">
    <location>
        <begin position="1"/>
        <end position="19"/>
    </location>
</feature>
<feature type="chain" id="PRO_5022756096" description="DUF3575 domain-containing protein" evidence="1">
    <location>
        <begin position="20"/>
        <end position="282"/>
    </location>
</feature>
<keyword evidence="1" id="KW-0732">Signal</keyword>
<evidence type="ECO:0000313" key="3">
    <source>
        <dbReference type="Proteomes" id="UP000318815"/>
    </source>
</evidence>
<organism evidence="2 3">
    <name type="scientific">Chitinophaga pinensis</name>
    <dbReference type="NCBI Taxonomy" id="79329"/>
    <lineage>
        <taxon>Bacteria</taxon>
        <taxon>Pseudomonadati</taxon>
        <taxon>Bacteroidota</taxon>
        <taxon>Chitinophagia</taxon>
        <taxon>Chitinophagales</taxon>
        <taxon>Chitinophagaceae</taxon>
        <taxon>Chitinophaga</taxon>
    </lineage>
</organism>
<dbReference type="OrthoDB" id="1523667at2"/>
<accession>A0A5C6LWL0</accession>
<proteinExistence type="predicted"/>
<reference evidence="2 3" key="1">
    <citation type="submission" date="2019-08" db="EMBL/GenBank/DDBJ databases">
        <title>Whole genome sequencing of chitin degrading bacteria Chitinophaga pinensis YS16.</title>
        <authorList>
            <person name="Singh R.P."/>
            <person name="Manchanda G."/>
            <person name="Maurya I.K."/>
            <person name="Joshi N.K."/>
            <person name="Srivastava A.K."/>
        </authorList>
    </citation>
    <scope>NUCLEOTIDE SEQUENCE [LARGE SCALE GENOMIC DNA]</scope>
    <source>
        <strain evidence="2 3">YS-16</strain>
    </source>
</reference>
<dbReference type="Proteomes" id="UP000318815">
    <property type="component" value="Unassembled WGS sequence"/>
</dbReference>
<evidence type="ECO:0000313" key="2">
    <source>
        <dbReference type="EMBL" id="TWW01007.1"/>
    </source>
</evidence>
<evidence type="ECO:0008006" key="4">
    <source>
        <dbReference type="Google" id="ProtNLM"/>
    </source>
</evidence>